<dbReference type="AlphaFoldDB" id="A0A2S7UEJ0"/>
<dbReference type="InterPro" id="IPR037066">
    <property type="entry name" value="Plug_dom_sf"/>
</dbReference>
<sequence>MNRITKNITLLLIFVCISCNQKKSDKTYLANYINSVKVDNSLTENPLLIIDGYAVEYETMNDGWFLLLEEDISKVKYLKKENAEKIYGGKGKNGVVLLTTKLQEREIANTKSDKKTLYVLDGEIISVDEYRKIDQSKIIGVGTITEQSAIKEFTSDNYDELIYVSTKMTTE</sequence>
<dbReference type="Gene3D" id="2.170.130.10">
    <property type="entry name" value="TonB-dependent receptor, plug domain"/>
    <property type="match status" value="1"/>
</dbReference>
<evidence type="ECO:0008006" key="3">
    <source>
        <dbReference type="Google" id="ProtNLM"/>
    </source>
</evidence>
<gene>
    <name evidence="1" type="ORF">BST92_14295</name>
</gene>
<keyword evidence="2" id="KW-1185">Reference proteome</keyword>
<comment type="caution">
    <text evidence="1">The sequence shown here is derived from an EMBL/GenBank/DDBJ whole genome shotgun (WGS) entry which is preliminary data.</text>
</comment>
<name>A0A2S7UEJ0_9FLAO</name>
<proteinExistence type="predicted"/>
<evidence type="ECO:0000313" key="2">
    <source>
        <dbReference type="Proteomes" id="UP000239747"/>
    </source>
</evidence>
<evidence type="ECO:0000313" key="1">
    <source>
        <dbReference type="EMBL" id="PQJ33020.1"/>
    </source>
</evidence>
<dbReference type="Proteomes" id="UP000239747">
    <property type="component" value="Unassembled WGS sequence"/>
</dbReference>
<accession>A0A2S7UEJ0</accession>
<reference evidence="1 2" key="1">
    <citation type="submission" date="2017-01" db="EMBL/GenBank/DDBJ databases">
        <title>Trade-off between light-utilization and light-protection in marine flavobacteria.</title>
        <authorList>
            <person name="Kumagai Y."/>
            <person name="Yoshizawa S."/>
            <person name="Kogure K."/>
            <person name="Iwasaki W."/>
        </authorList>
    </citation>
    <scope>NUCLEOTIDE SEQUENCE [LARGE SCALE GENOMIC DNA]</scope>
    <source>
        <strain evidence="1 2">KCTC 32109</strain>
    </source>
</reference>
<protein>
    <recommendedName>
        <fullName evidence="3">TonB-dependent receptor plug domain-containing protein</fullName>
    </recommendedName>
</protein>
<organism evidence="1 2">
    <name type="scientific">Nonlabens arenilitoris</name>
    <dbReference type="NCBI Taxonomy" id="1217969"/>
    <lineage>
        <taxon>Bacteria</taxon>
        <taxon>Pseudomonadati</taxon>
        <taxon>Bacteroidota</taxon>
        <taxon>Flavobacteriia</taxon>
        <taxon>Flavobacteriales</taxon>
        <taxon>Flavobacteriaceae</taxon>
        <taxon>Nonlabens</taxon>
    </lineage>
</organism>
<dbReference type="EMBL" id="MTPW01000001">
    <property type="protein sequence ID" value="PQJ33020.1"/>
    <property type="molecule type" value="Genomic_DNA"/>
</dbReference>